<dbReference type="Pfam" id="PF12833">
    <property type="entry name" value="HTH_18"/>
    <property type="match status" value="1"/>
</dbReference>
<dbReference type="PANTHER" id="PTHR43280:SF28">
    <property type="entry name" value="HTH-TYPE TRANSCRIPTIONAL ACTIVATOR RHAS"/>
    <property type="match status" value="1"/>
</dbReference>
<proteinExistence type="predicted"/>
<evidence type="ECO:0000259" key="4">
    <source>
        <dbReference type="PROSITE" id="PS01124"/>
    </source>
</evidence>
<accession>A0A2U1U7J6</accession>
<dbReference type="SMART" id="SM00342">
    <property type="entry name" value="HTH_ARAC"/>
    <property type="match status" value="1"/>
</dbReference>
<dbReference type="PROSITE" id="PS01124">
    <property type="entry name" value="HTH_ARAC_FAMILY_2"/>
    <property type="match status" value="1"/>
</dbReference>
<evidence type="ECO:0000256" key="3">
    <source>
        <dbReference type="ARBA" id="ARBA00023163"/>
    </source>
</evidence>
<keyword evidence="6" id="KW-1185">Reference proteome</keyword>
<protein>
    <submittedName>
        <fullName evidence="5">AraC family transcriptional regulator</fullName>
    </submittedName>
</protein>
<dbReference type="Proteomes" id="UP000296159">
    <property type="component" value="Unassembled WGS sequence"/>
</dbReference>
<keyword evidence="1" id="KW-0805">Transcription regulation</keyword>
<sequence length="282" mass="32742">MSEPYPIFENIPVTLGERFTLRRYNIPSFAGCYAVTHFHVMSEIMWFRRASGTFVIQDRAYPIKNNTLVYVPTLFMHEMILTSYAKHLRYLLQYEESWLEEMHLPVKPIQRIQPMVMYLDENEASRLETLFCWASEKSASATTLQSSLLHSIVIFVTSKLTMDLTPNPALFRHPAITRLIGLVQQIDEQKNYAISVAQAALRCGWSDSYFSRTFKQAFGQTFKEFMLKRKISLAIDLLINSDLNVSDIAYQASFTDCAYFCARFKHIVGMSPKKFKENIYTQ</sequence>
<evidence type="ECO:0000313" key="5">
    <source>
        <dbReference type="EMBL" id="PWC17650.1"/>
    </source>
</evidence>
<dbReference type="InterPro" id="IPR009057">
    <property type="entry name" value="Homeodomain-like_sf"/>
</dbReference>
<keyword evidence="2" id="KW-0238">DNA-binding</keyword>
<reference evidence="5 6" key="1">
    <citation type="submission" date="2018-04" db="EMBL/GenBank/DDBJ databases">
        <title>Brenneria corticis sp.nov.</title>
        <authorList>
            <person name="Li Y."/>
        </authorList>
    </citation>
    <scope>NUCLEOTIDE SEQUENCE [LARGE SCALE GENOMIC DNA]</scope>
    <source>
        <strain evidence="5 6">CFCC 11842</strain>
    </source>
</reference>
<feature type="domain" description="HTH araC/xylS-type" evidence="4">
    <location>
        <begin position="177"/>
        <end position="278"/>
    </location>
</feature>
<comment type="caution">
    <text evidence="5">The sequence shown here is derived from an EMBL/GenBank/DDBJ whole genome shotgun (WGS) entry which is preliminary data.</text>
</comment>
<gene>
    <name evidence="5" type="ORF">DDT56_05160</name>
</gene>
<dbReference type="SUPFAM" id="SSF51182">
    <property type="entry name" value="RmlC-like cupins"/>
    <property type="match status" value="1"/>
</dbReference>
<dbReference type="GO" id="GO:0043565">
    <property type="term" value="F:sequence-specific DNA binding"/>
    <property type="evidence" value="ECO:0007669"/>
    <property type="project" value="InterPro"/>
</dbReference>
<evidence type="ECO:0000256" key="2">
    <source>
        <dbReference type="ARBA" id="ARBA00023125"/>
    </source>
</evidence>
<dbReference type="Gene3D" id="2.60.120.10">
    <property type="entry name" value="Jelly Rolls"/>
    <property type="match status" value="1"/>
</dbReference>
<dbReference type="GO" id="GO:0003700">
    <property type="term" value="F:DNA-binding transcription factor activity"/>
    <property type="evidence" value="ECO:0007669"/>
    <property type="project" value="InterPro"/>
</dbReference>
<name>A0A2U1U7J6_9GAMM</name>
<dbReference type="PANTHER" id="PTHR43280">
    <property type="entry name" value="ARAC-FAMILY TRANSCRIPTIONAL REGULATOR"/>
    <property type="match status" value="1"/>
</dbReference>
<dbReference type="InterPro" id="IPR011051">
    <property type="entry name" value="RmlC_Cupin_sf"/>
</dbReference>
<dbReference type="Gene3D" id="1.10.10.60">
    <property type="entry name" value="Homeodomain-like"/>
    <property type="match status" value="2"/>
</dbReference>
<evidence type="ECO:0000313" key="6">
    <source>
        <dbReference type="Proteomes" id="UP000296159"/>
    </source>
</evidence>
<dbReference type="SUPFAM" id="SSF46689">
    <property type="entry name" value="Homeodomain-like"/>
    <property type="match status" value="2"/>
</dbReference>
<organism evidence="5 6">
    <name type="scientific">Brenneria corticis</name>
    <dbReference type="NCBI Taxonomy" id="2173106"/>
    <lineage>
        <taxon>Bacteria</taxon>
        <taxon>Pseudomonadati</taxon>
        <taxon>Pseudomonadota</taxon>
        <taxon>Gammaproteobacteria</taxon>
        <taxon>Enterobacterales</taxon>
        <taxon>Pectobacteriaceae</taxon>
        <taxon>Brenneria</taxon>
    </lineage>
</organism>
<dbReference type="AlphaFoldDB" id="A0A2U1U7J6"/>
<keyword evidence="3" id="KW-0804">Transcription</keyword>
<dbReference type="InterPro" id="IPR018060">
    <property type="entry name" value="HTH_AraC"/>
</dbReference>
<dbReference type="InterPro" id="IPR014710">
    <property type="entry name" value="RmlC-like_jellyroll"/>
</dbReference>
<evidence type="ECO:0000256" key="1">
    <source>
        <dbReference type="ARBA" id="ARBA00023015"/>
    </source>
</evidence>
<dbReference type="EMBL" id="QDKH01000006">
    <property type="protein sequence ID" value="PWC17650.1"/>
    <property type="molecule type" value="Genomic_DNA"/>
</dbReference>